<accession>A0A4P1R3L0</accession>
<evidence type="ECO:0000313" key="4">
    <source>
        <dbReference type="EMBL" id="OIW00619.1"/>
    </source>
</evidence>
<gene>
    <name evidence="4" type="ORF">TanjilG_09100</name>
</gene>
<keyword evidence="2" id="KW-0808">Transferase</keyword>
<evidence type="ECO:0000256" key="3">
    <source>
        <dbReference type="ARBA" id="ARBA00023315"/>
    </source>
</evidence>
<evidence type="ECO:0000256" key="2">
    <source>
        <dbReference type="ARBA" id="ARBA00022679"/>
    </source>
</evidence>
<keyword evidence="3" id="KW-0012">Acyltransferase</keyword>
<evidence type="ECO:0000313" key="5">
    <source>
        <dbReference type="Proteomes" id="UP000188354"/>
    </source>
</evidence>
<dbReference type="OrthoDB" id="671439at2759"/>
<dbReference type="Gene3D" id="3.30.559.10">
    <property type="entry name" value="Chloramphenicol acetyltransferase-like domain"/>
    <property type="match status" value="2"/>
</dbReference>
<dbReference type="PANTHER" id="PTHR31623:SF122">
    <property type="entry name" value="HXXXD-TYPE ACYL-TRANSFERASE FAMILY PROTEIN"/>
    <property type="match status" value="1"/>
</dbReference>
<comment type="similarity">
    <text evidence="1">Belongs to the plant acyltransferase family.</text>
</comment>
<proteinExistence type="inferred from homology"/>
<name>A0A4P1R3L0_LUPAN</name>
<keyword evidence="5" id="KW-1185">Reference proteome</keyword>
<dbReference type="KEGG" id="lang:109361738"/>
<organism evidence="4 5">
    <name type="scientific">Lupinus angustifolius</name>
    <name type="common">Narrow-leaved blue lupine</name>
    <dbReference type="NCBI Taxonomy" id="3871"/>
    <lineage>
        <taxon>Eukaryota</taxon>
        <taxon>Viridiplantae</taxon>
        <taxon>Streptophyta</taxon>
        <taxon>Embryophyta</taxon>
        <taxon>Tracheophyta</taxon>
        <taxon>Spermatophyta</taxon>
        <taxon>Magnoliopsida</taxon>
        <taxon>eudicotyledons</taxon>
        <taxon>Gunneridae</taxon>
        <taxon>Pentapetalae</taxon>
        <taxon>rosids</taxon>
        <taxon>fabids</taxon>
        <taxon>Fabales</taxon>
        <taxon>Fabaceae</taxon>
        <taxon>Papilionoideae</taxon>
        <taxon>50 kb inversion clade</taxon>
        <taxon>genistoids sensu lato</taxon>
        <taxon>core genistoids</taxon>
        <taxon>Genisteae</taxon>
        <taxon>Lupinus</taxon>
    </lineage>
</organism>
<dbReference type="Proteomes" id="UP000188354">
    <property type="component" value="Chromosome LG12"/>
</dbReference>
<reference evidence="4 5" key="1">
    <citation type="journal article" date="2017" name="Plant Biotechnol. J.">
        <title>A comprehensive draft genome sequence for lupin (Lupinus angustifolius), an emerging health food: insights into plant-microbe interactions and legume evolution.</title>
        <authorList>
            <person name="Hane J.K."/>
            <person name="Ming Y."/>
            <person name="Kamphuis L.G."/>
            <person name="Nelson M.N."/>
            <person name="Garg G."/>
            <person name="Atkins C.A."/>
            <person name="Bayer P.E."/>
            <person name="Bravo A."/>
            <person name="Bringans S."/>
            <person name="Cannon S."/>
            <person name="Edwards D."/>
            <person name="Foley R."/>
            <person name="Gao L.L."/>
            <person name="Harrison M.J."/>
            <person name="Huang W."/>
            <person name="Hurgobin B."/>
            <person name="Li S."/>
            <person name="Liu C.W."/>
            <person name="McGrath A."/>
            <person name="Morahan G."/>
            <person name="Murray J."/>
            <person name="Weller J."/>
            <person name="Jian J."/>
            <person name="Singh K.B."/>
        </authorList>
    </citation>
    <scope>NUCLEOTIDE SEQUENCE [LARGE SCALE GENOMIC DNA]</scope>
    <source>
        <strain evidence="5">cv. Tanjil</strain>
        <tissue evidence="4">Whole plant</tissue>
    </source>
</reference>
<dbReference type="GO" id="GO:0016746">
    <property type="term" value="F:acyltransferase activity"/>
    <property type="evidence" value="ECO:0007669"/>
    <property type="project" value="UniProtKB-KW"/>
</dbReference>
<dbReference type="Gramene" id="OIW00619">
    <property type="protein sequence ID" value="OIW00619"/>
    <property type="gene ID" value="TanjilG_09100"/>
</dbReference>
<dbReference type="InterPro" id="IPR023213">
    <property type="entry name" value="CAT-like_dom_sf"/>
</dbReference>
<dbReference type="Pfam" id="PF02458">
    <property type="entry name" value="Transferase"/>
    <property type="match status" value="1"/>
</dbReference>
<sequence length="446" mass="50198">MEMESISRETIKPSTPTPPHLRVYPLSLIDNIVPPNSVPLIYFYPNQLHEYDTQDDASNQGSKISSIKKSLSKLLSIYYPLAGRLKDKSIECNDQGVSLLVTRIKSNLSKILQNPSEVLMNPLFPDEFPWKDMGSCASLLAIQINIFACGGIAIGLCMSHKVADVSALFHFVNDWATLNKISSEEGQFIFPEYVVDAGASVFPQGDLPVLSGFNFVKQNNTVSRRFVFEGSKIESLKAMVLSSSSQKVKNPTRIQVVIALLYKCVVSALILTPKNAPFRVTTNLRKRMVPPLPEKSIGNFVWSFYPSNQSMQNKELHLHELVANIREGLSEFCDKNVKNFGDVSFVYEFLKKAPSLPQKKEAILVMEKKTMFLFSSWCRYPMYEADFGWGKPIWVTTSDCPMKNTIVLMDIRDGNGIEALVNLEEKDMAMFECDVELLRYASLSPN</sequence>
<dbReference type="EMBL" id="CM007372">
    <property type="protein sequence ID" value="OIW00619.1"/>
    <property type="molecule type" value="Genomic_DNA"/>
</dbReference>
<dbReference type="PANTHER" id="PTHR31623">
    <property type="entry name" value="F21J9.9"/>
    <property type="match status" value="1"/>
</dbReference>
<dbReference type="AlphaFoldDB" id="A0A4P1R3L0"/>
<evidence type="ECO:0000256" key="1">
    <source>
        <dbReference type="ARBA" id="ARBA00009861"/>
    </source>
</evidence>
<protein>
    <submittedName>
        <fullName evidence="4">Uncharacterized protein</fullName>
    </submittedName>
</protein>